<name>A0ABR8ZHX6_9FLAO</name>
<keyword evidence="2" id="KW-1185">Reference proteome</keyword>
<organism evidence="1 2">
    <name type="scientific">Chryseobacterium caseinilyticum</name>
    <dbReference type="NCBI Taxonomy" id="2771428"/>
    <lineage>
        <taxon>Bacteria</taxon>
        <taxon>Pseudomonadati</taxon>
        <taxon>Bacteroidota</taxon>
        <taxon>Flavobacteriia</taxon>
        <taxon>Flavobacteriales</taxon>
        <taxon>Weeksellaceae</taxon>
        <taxon>Chryseobacterium group</taxon>
        <taxon>Chryseobacterium</taxon>
    </lineage>
</organism>
<accession>A0ABR8ZHX6</accession>
<evidence type="ECO:0000313" key="1">
    <source>
        <dbReference type="EMBL" id="MBD8084490.1"/>
    </source>
</evidence>
<dbReference type="EMBL" id="JACYFS010000010">
    <property type="protein sequence ID" value="MBD8084490.1"/>
    <property type="molecule type" value="Genomic_DNA"/>
</dbReference>
<proteinExistence type="predicted"/>
<dbReference type="RefSeq" id="WP_191738286.1">
    <property type="nucleotide sequence ID" value="NZ_JACYFS010000010.1"/>
</dbReference>
<gene>
    <name evidence="1" type="ORF">IC610_18945</name>
</gene>
<comment type="caution">
    <text evidence="1">The sequence shown here is derived from an EMBL/GenBank/DDBJ whole genome shotgun (WGS) entry which is preliminary data.</text>
</comment>
<protein>
    <submittedName>
        <fullName evidence="1">Uncharacterized protein</fullName>
    </submittedName>
</protein>
<sequence>MDDYEKAVDLLSKEYKKGFLNFLNLPNVFDKFSDAHLRLSKSFLEIKNKKTVIPLVNDFTFAREEKKTSVIRLVLNDIPTPDEKFTFDDIVDFRNDNDNRRRYLGLIVWINKISKENLDIE</sequence>
<reference evidence="1 2" key="1">
    <citation type="submission" date="2020-09" db="EMBL/GenBank/DDBJ databases">
        <title>Genome seq and assembly of Chryseobacterium sp.</title>
        <authorList>
            <person name="Chhetri G."/>
        </authorList>
    </citation>
    <scope>NUCLEOTIDE SEQUENCE [LARGE SCALE GENOMIC DNA]</scope>
    <source>
        <strain evidence="1 2">GCR10</strain>
    </source>
</reference>
<evidence type="ECO:0000313" key="2">
    <source>
        <dbReference type="Proteomes" id="UP000637299"/>
    </source>
</evidence>
<dbReference type="Proteomes" id="UP000637299">
    <property type="component" value="Unassembled WGS sequence"/>
</dbReference>